<keyword evidence="4" id="KW-1185">Reference proteome</keyword>
<comment type="caution">
    <text evidence="3">The sequence shown here is derived from an EMBL/GenBank/DDBJ whole genome shotgun (WGS) entry which is preliminary data.</text>
</comment>
<keyword evidence="1" id="KW-0472">Membrane</keyword>
<organism evidence="3 4">
    <name type="scientific">Metaplanococcus flavidus</name>
    <dbReference type="NCBI Taxonomy" id="569883"/>
    <lineage>
        <taxon>Bacteria</taxon>
        <taxon>Bacillati</taxon>
        <taxon>Bacillota</taxon>
        <taxon>Bacilli</taxon>
        <taxon>Bacillales</taxon>
        <taxon>Caryophanaceae</taxon>
        <taxon>Metaplanococcus</taxon>
    </lineage>
</organism>
<keyword evidence="1" id="KW-0812">Transmembrane</keyword>
<feature type="transmembrane region" description="Helical" evidence="1">
    <location>
        <begin position="223"/>
        <end position="243"/>
    </location>
</feature>
<evidence type="ECO:0000259" key="2">
    <source>
        <dbReference type="Pfam" id="PF08006"/>
    </source>
</evidence>
<dbReference type="PANTHER" id="PTHR41307:SF1">
    <property type="entry name" value="MEMBRANE PROTEIN"/>
    <property type="match status" value="1"/>
</dbReference>
<sequence length="253" mass="28584">MVLSKDSQEFIANLRLYLMTSGKKDSEIKEIAEELRGHLEDAESRGKKLDTVTGGSPEAYIKNISNEMTTDFYGIIKQMPMFILLLIAYFITGSAVRGDLSFSLLKLIAFPLIGGAGICAYIYAARQMATKSWSKKKELTIFISIQLITVGLMSAVLFLDIFYFEPFYIPSREVMWIIAAIGVLIFIIGAIWSKTWITVIIPLFLISPDFIMTFLEVDEMTGLYINLGSMITLFLLLMLHLLIQNKKQNPHKV</sequence>
<dbReference type="SUPFAM" id="SSF158560">
    <property type="entry name" value="BH3980-like"/>
    <property type="match status" value="1"/>
</dbReference>
<accession>A0ABW3LIG8</accession>
<feature type="transmembrane region" description="Helical" evidence="1">
    <location>
        <begin position="199"/>
        <end position="217"/>
    </location>
</feature>
<dbReference type="RefSeq" id="WP_144841298.1">
    <property type="nucleotide sequence ID" value="NZ_JBHTKI010000050.1"/>
</dbReference>
<feature type="transmembrane region" description="Helical" evidence="1">
    <location>
        <begin position="139"/>
        <end position="162"/>
    </location>
</feature>
<keyword evidence="1" id="KW-1133">Transmembrane helix</keyword>
<dbReference type="EMBL" id="JBHTKI010000050">
    <property type="protein sequence ID" value="MFD1032957.1"/>
    <property type="molecule type" value="Genomic_DNA"/>
</dbReference>
<feature type="transmembrane region" description="Helical" evidence="1">
    <location>
        <begin position="104"/>
        <end position="124"/>
    </location>
</feature>
<dbReference type="Proteomes" id="UP001597109">
    <property type="component" value="Unassembled WGS sequence"/>
</dbReference>
<feature type="transmembrane region" description="Helical" evidence="1">
    <location>
        <begin position="174"/>
        <end position="192"/>
    </location>
</feature>
<dbReference type="InterPro" id="IPR012963">
    <property type="entry name" value="HAAS_TM"/>
</dbReference>
<evidence type="ECO:0000313" key="4">
    <source>
        <dbReference type="Proteomes" id="UP001597109"/>
    </source>
</evidence>
<reference evidence="4" key="1">
    <citation type="journal article" date="2019" name="Int. J. Syst. Evol. Microbiol.">
        <title>The Global Catalogue of Microorganisms (GCM) 10K type strain sequencing project: providing services to taxonomists for standard genome sequencing and annotation.</title>
        <authorList>
            <consortium name="The Broad Institute Genomics Platform"/>
            <consortium name="The Broad Institute Genome Sequencing Center for Infectious Disease"/>
            <person name="Wu L."/>
            <person name="Ma J."/>
        </authorList>
    </citation>
    <scope>NUCLEOTIDE SEQUENCE [LARGE SCALE GENOMIC DNA]</scope>
    <source>
        <strain evidence="4">CCUG 56756</strain>
    </source>
</reference>
<gene>
    <name evidence="3" type="ORF">ACFQ1X_16125</name>
</gene>
<evidence type="ECO:0000313" key="3">
    <source>
        <dbReference type="EMBL" id="MFD1032957.1"/>
    </source>
</evidence>
<protein>
    <submittedName>
        <fullName evidence="3">HAAS domain-containing protein</fullName>
    </submittedName>
</protein>
<proteinExistence type="predicted"/>
<feature type="domain" description="HAAS transmembrane region" evidence="2">
    <location>
        <begin position="91"/>
        <end position="202"/>
    </location>
</feature>
<evidence type="ECO:0000256" key="1">
    <source>
        <dbReference type="SAM" id="Phobius"/>
    </source>
</evidence>
<name>A0ABW3LIG8_9BACL</name>
<dbReference type="PANTHER" id="PTHR41307">
    <property type="entry name" value="MEMBRANE PROTEIN-RELATED"/>
    <property type="match status" value="1"/>
</dbReference>
<dbReference type="Pfam" id="PF08006">
    <property type="entry name" value="HAAS_TM"/>
    <property type="match status" value="1"/>
</dbReference>
<feature type="transmembrane region" description="Helical" evidence="1">
    <location>
        <begin position="72"/>
        <end position="92"/>
    </location>
</feature>